<sequence>MKKLILLMVAAMLVFSLSACATPKDQQERVPVKCPACGYEGLDFIYQP</sequence>
<dbReference type="PROSITE" id="PS51257">
    <property type="entry name" value="PROKAR_LIPOPROTEIN"/>
    <property type="match status" value="1"/>
</dbReference>
<evidence type="ECO:0008006" key="4">
    <source>
        <dbReference type="Google" id="ProtNLM"/>
    </source>
</evidence>
<proteinExistence type="predicted"/>
<organism evidence="2 3">
    <name type="scientific">Geoalkalibacter ferrihydriticus</name>
    <dbReference type="NCBI Taxonomy" id="392333"/>
    <lineage>
        <taxon>Bacteria</taxon>
        <taxon>Pseudomonadati</taxon>
        <taxon>Thermodesulfobacteriota</taxon>
        <taxon>Desulfuromonadia</taxon>
        <taxon>Desulfuromonadales</taxon>
        <taxon>Geoalkalibacteraceae</taxon>
        <taxon>Geoalkalibacter</taxon>
    </lineage>
</organism>
<evidence type="ECO:0000313" key="2">
    <source>
        <dbReference type="EMBL" id="SDM79081.1"/>
    </source>
</evidence>
<dbReference type="Proteomes" id="UP000182146">
    <property type="component" value="Unassembled WGS sequence"/>
</dbReference>
<evidence type="ECO:0000256" key="1">
    <source>
        <dbReference type="SAM" id="SignalP"/>
    </source>
</evidence>
<evidence type="ECO:0000313" key="3">
    <source>
        <dbReference type="Proteomes" id="UP000182146"/>
    </source>
</evidence>
<gene>
    <name evidence="2" type="ORF">SAMN05660860_03163</name>
</gene>
<dbReference type="AlphaFoldDB" id="A0A1G9W4G8"/>
<feature type="signal peptide" evidence="1">
    <location>
        <begin position="1"/>
        <end position="21"/>
    </location>
</feature>
<accession>A0A1G9W4G8</accession>
<dbReference type="STRING" id="392333.SAMN05660860_03163"/>
<dbReference type="EMBL" id="FNGU01000010">
    <property type="protein sequence ID" value="SDM79081.1"/>
    <property type="molecule type" value="Genomic_DNA"/>
</dbReference>
<protein>
    <recommendedName>
        <fullName evidence="4">Lipoprotein</fullName>
    </recommendedName>
</protein>
<keyword evidence="1" id="KW-0732">Signal</keyword>
<name>A0A1G9W4G8_9BACT</name>
<feature type="chain" id="PRO_5010175982" description="Lipoprotein" evidence="1">
    <location>
        <begin position="22"/>
        <end position="48"/>
    </location>
</feature>
<dbReference type="RefSeq" id="WP_153304558.1">
    <property type="nucleotide sequence ID" value="NZ_FNGU01000010.1"/>
</dbReference>
<reference evidence="2 3" key="1">
    <citation type="submission" date="2016-10" db="EMBL/GenBank/DDBJ databases">
        <authorList>
            <person name="de Groot N.N."/>
        </authorList>
    </citation>
    <scope>NUCLEOTIDE SEQUENCE [LARGE SCALE GENOMIC DNA]</scope>
    <source>
        <strain evidence="2 3">DSM 17813</strain>
    </source>
</reference>